<comment type="caution">
    <text evidence="15">The sequence shown here is derived from an EMBL/GenBank/DDBJ whole genome shotgun (WGS) entry which is preliminary data.</text>
</comment>
<evidence type="ECO:0000256" key="6">
    <source>
        <dbReference type="ARBA" id="ARBA00022679"/>
    </source>
</evidence>
<dbReference type="InterPro" id="IPR018201">
    <property type="entry name" value="Ketoacyl_synth_AS"/>
</dbReference>
<dbReference type="InterPro" id="IPR014030">
    <property type="entry name" value="Ketoacyl_synth_N"/>
</dbReference>
<dbReference type="GO" id="GO:0005886">
    <property type="term" value="C:plasma membrane"/>
    <property type="evidence" value="ECO:0007669"/>
    <property type="project" value="UniProtKB-SubCell"/>
</dbReference>
<evidence type="ECO:0000256" key="11">
    <source>
        <dbReference type="ARBA" id="ARBA00039445"/>
    </source>
</evidence>
<keyword evidence="6 13" id="KW-0808">Transferase</keyword>
<evidence type="ECO:0000256" key="5">
    <source>
        <dbReference type="ARBA" id="ARBA00022519"/>
    </source>
</evidence>
<dbReference type="GO" id="GO:0006633">
    <property type="term" value="P:fatty acid biosynthetic process"/>
    <property type="evidence" value="ECO:0007669"/>
    <property type="project" value="InterPro"/>
</dbReference>
<name>A0A366FTU7_9HYPH</name>
<comment type="similarity">
    <text evidence="2 13">Belongs to the thiolase-like superfamily. Beta-ketoacyl-ACP synthases family.</text>
</comment>
<reference evidence="15 16" key="1">
    <citation type="submission" date="2018-06" db="EMBL/GenBank/DDBJ databases">
        <title>Genomic Encyclopedia of Type Strains, Phase IV (KMG-IV): sequencing the most valuable type-strain genomes for metagenomic binning, comparative biology and taxonomic classification.</title>
        <authorList>
            <person name="Goeker M."/>
        </authorList>
    </citation>
    <scope>NUCLEOTIDE SEQUENCE [LARGE SCALE GENOMIC DNA]</scope>
    <source>
        <strain evidence="15 16">DSM 24875</strain>
    </source>
</reference>
<dbReference type="RefSeq" id="WP_245427289.1">
    <property type="nucleotide sequence ID" value="NZ_QNRK01000003.1"/>
</dbReference>
<organism evidence="15 16">
    <name type="scientific">Roseiarcus fermentans</name>
    <dbReference type="NCBI Taxonomy" id="1473586"/>
    <lineage>
        <taxon>Bacteria</taxon>
        <taxon>Pseudomonadati</taxon>
        <taxon>Pseudomonadota</taxon>
        <taxon>Alphaproteobacteria</taxon>
        <taxon>Hyphomicrobiales</taxon>
        <taxon>Roseiarcaceae</taxon>
        <taxon>Roseiarcus</taxon>
    </lineage>
</organism>
<dbReference type="PROSITE" id="PS00606">
    <property type="entry name" value="KS3_1"/>
    <property type="match status" value="1"/>
</dbReference>
<dbReference type="Gene3D" id="3.40.47.10">
    <property type="match status" value="1"/>
</dbReference>
<protein>
    <recommendedName>
        <fullName evidence="11">Nodulation protein E</fullName>
    </recommendedName>
    <alternativeName>
        <fullName evidence="12">Host-specificity of nodulation protein B</fullName>
    </alternativeName>
</protein>
<evidence type="ECO:0000259" key="14">
    <source>
        <dbReference type="PROSITE" id="PS52004"/>
    </source>
</evidence>
<dbReference type="GO" id="GO:0004315">
    <property type="term" value="F:3-oxoacyl-[acyl-carrier-protein] synthase activity"/>
    <property type="evidence" value="ECO:0007669"/>
    <property type="project" value="InterPro"/>
</dbReference>
<dbReference type="PANTHER" id="PTHR11712:SF352">
    <property type="entry name" value="3-OXOACYL-[ACYL-CARRIER-PROTEIN] SYNTHASE"/>
    <property type="match status" value="1"/>
</dbReference>
<evidence type="ECO:0000256" key="3">
    <source>
        <dbReference type="ARBA" id="ARBA00022458"/>
    </source>
</evidence>
<gene>
    <name evidence="15" type="ORF">DFR50_10350</name>
</gene>
<keyword evidence="9" id="KW-0472">Membrane</keyword>
<dbReference type="Pfam" id="PF02801">
    <property type="entry name" value="Ketoacyl-synt_C"/>
    <property type="match status" value="1"/>
</dbReference>
<keyword evidence="4" id="KW-1003">Cell membrane</keyword>
<dbReference type="InterPro" id="IPR020841">
    <property type="entry name" value="PKS_Beta-ketoAc_synthase_dom"/>
</dbReference>
<evidence type="ECO:0000313" key="15">
    <source>
        <dbReference type="EMBL" id="RBP17165.1"/>
    </source>
</evidence>
<comment type="function">
    <text evidence="10">Proposed to synthesize NOD factor fatty acyl chain. Involved in the synthesis of a highly unsaturated fatty acid moiety, which forms part of a lipo-oligosaccharide that is responsible for host specificity.</text>
</comment>
<sequence>MVAGVGVISNAGITPEAFWDSLVAGEGHFSTPKLAPGLSMRVGAVEDETHLQGLPVRSLAALDRSGGFAVAAACRALADAGMRCPVEDPERVAVVLGNGAGGQEAIEAQYRRVYLEGKKPHPLTIVRGMVSGCASQVSMACGAQGPCFVTSSACASSTHALGVAASLIRAGVVDVAIAGGTEAFLTEGSLLSWEAMKIVSRTKCRPFSRTRDGLVISEGAGVLVLESEDHARARGARPEIELAGFGSSADAGDLLQPSADGMRRAILAALRDADLSPGDIDYVNAHGTGTRSNDITETEAMTRVFGRDARPPVSSTKAVTGHALGAAGALEAVATVLAMRRQVAPPTANYDQPDPECDLDCIPNAARAMRIDAALSNSFAFGGLNATVAFRRSGA</sequence>
<dbReference type="Pfam" id="PF00109">
    <property type="entry name" value="ketoacyl-synt"/>
    <property type="match status" value="1"/>
</dbReference>
<evidence type="ECO:0000313" key="16">
    <source>
        <dbReference type="Proteomes" id="UP000253529"/>
    </source>
</evidence>
<dbReference type="InterPro" id="IPR000794">
    <property type="entry name" value="Beta-ketoacyl_synthase"/>
</dbReference>
<evidence type="ECO:0000256" key="9">
    <source>
        <dbReference type="ARBA" id="ARBA00023136"/>
    </source>
</evidence>
<keyword evidence="16" id="KW-1185">Reference proteome</keyword>
<feature type="domain" description="Ketosynthase family 3 (KS3)" evidence="14">
    <location>
        <begin position="1"/>
        <end position="392"/>
    </location>
</feature>
<dbReference type="SUPFAM" id="SSF53901">
    <property type="entry name" value="Thiolase-like"/>
    <property type="match status" value="2"/>
</dbReference>
<dbReference type="InterPro" id="IPR014031">
    <property type="entry name" value="Ketoacyl_synth_C"/>
</dbReference>
<evidence type="ECO:0000256" key="12">
    <source>
        <dbReference type="ARBA" id="ARBA00041756"/>
    </source>
</evidence>
<evidence type="ECO:0000256" key="13">
    <source>
        <dbReference type="RuleBase" id="RU003694"/>
    </source>
</evidence>
<evidence type="ECO:0000256" key="4">
    <source>
        <dbReference type="ARBA" id="ARBA00022475"/>
    </source>
</evidence>
<evidence type="ECO:0000256" key="2">
    <source>
        <dbReference type="ARBA" id="ARBA00008467"/>
    </source>
</evidence>
<keyword evidence="8" id="KW-1133">Transmembrane helix</keyword>
<dbReference type="EMBL" id="QNRK01000003">
    <property type="protein sequence ID" value="RBP17165.1"/>
    <property type="molecule type" value="Genomic_DNA"/>
</dbReference>
<evidence type="ECO:0000256" key="1">
    <source>
        <dbReference type="ARBA" id="ARBA00004533"/>
    </source>
</evidence>
<evidence type="ECO:0000256" key="8">
    <source>
        <dbReference type="ARBA" id="ARBA00022989"/>
    </source>
</evidence>
<dbReference type="PROSITE" id="PS52004">
    <property type="entry name" value="KS3_2"/>
    <property type="match status" value="1"/>
</dbReference>
<dbReference type="FunFam" id="3.40.47.10:FF:000029">
    <property type="entry name" value="3-oxoacyl-[acyl-carrier-protein] synthase 1"/>
    <property type="match status" value="1"/>
</dbReference>
<keyword evidence="5" id="KW-0997">Cell inner membrane</keyword>
<keyword evidence="3" id="KW-0536">Nodulation</keyword>
<evidence type="ECO:0000256" key="7">
    <source>
        <dbReference type="ARBA" id="ARBA00022692"/>
    </source>
</evidence>
<comment type="subcellular location">
    <subcellularLocation>
        <location evidence="1">Cell inner membrane</location>
    </subcellularLocation>
</comment>
<accession>A0A366FTU7</accession>
<dbReference type="PANTHER" id="PTHR11712">
    <property type="entry name" value="POLYKETIDE SYNTHASE-RELATED"/>
    <property type="match status" value="1"/>
</dbReference>
<keyword evidence="7" id="KW-0812">Transmembrane</keyword>
<dbReference type="Proteomes" id="UP000253529">
    <property type="component" value="Unassembled WGS sequence"/>
</dbReference>
<dbReference type="CDD" id="cd00834">
    <property type="entry name" value="KAS_I_II"/>
    <property type="match status" value="1"/>
</dbReference>
<evidence type="ECO:0000256" key="10">
    <source>
        <dbReference type="ARBA" id="ARBA00037576"/>
    </source>
</evidence>
<dbReference type="InterPro" id="IPR016039">
    <property type="entry name" value="Thiolase-like"/>
</dbReference>
<dbReference type="AlphaFoldDB" id="A0A366FTU7"/>
<proteinExistence type="inferred from homology"/>
<dbReference type="SMART" id="SM00825">
    <property type="entry name" value="PKS_KS"/>
    <property type="match status" value="1"/>
</dbReference>